<feature type="domain" description="CIP2A N-terminal" evidence="2">
    <location>
        <begin position="131"/>
        <end position="559"/>
    </location>
</feature>
<sequence>MGTRSKGELSRILQDVLLISKQYCHENDLRAANLLEDALSNAVSATKNVDWTSRLSLDDLYVPELLKLIDMILSSSDNSALLRSKLNLLLFNIAFYNLELRQLMAVDLSMCASAFICLKQSIRDELGPQNLIDILRLIQVLTYEKKLPLGTWTNECIAFLLTEICKPNEPEWLSNCCAILCNLVSRSKTVCTRIKKAESYKLLQKRMIDLLAHDSRTVVVSVLVVIGYLDEKLRDTVFCSSNIPQTFQCLFNVLDQSDGLMTRHIGSDLLKRLVVAENPTGLGGSVLTTTVANLFLHLDPRTEESLKMYELLLAFCSVPSLRTPICSAILSAPISAARAASPLWAITKTAKMSLSEAVKLYVPTKACHLLRYLLKEVFDSGQKVSDFVQLSVISEIVANSMEVLQKLDGSMLAERCQLLTEGLRIAEVAAVDDELRAELLNVVSSGMCAKILDDQFAANPVVNQLSSPHAMDEAPEWSVYGTEIVLELTKLLATLKDFSKLHKDLYWRTLKDERLIPFIAFAIVSGSGEMVSAALLLYSHCKQVAEFQTSWLGGLIAFSRRSSRDSHTEHRGLNGSCSSNLNESFGSRVHMGGDELSASQVDDLLAKAKQGNEKDSRLQQIVSAFEQKMSMMETRKKDLERQLAARDRLLEQSEQQAHSRLRSTAESADLRQLSSLRTELTTALQQNEVLQKENHNLAELLETQQVENLEERKMHGVLREKFDDMTTKFTLTSRTLFEAEGQVKKLTEQLAQLADVVKGEHELSKKLREEVAAKERNIASLDVELQKETKERSRLENALKDEKRKSSELEFHLATKDAHIRKLEEEIRMLNAELEKLREEQKKSVALKQQMMAMMNNM</sequence>
<evidence type="ECO:0000256" key="1">
    <source>
        <dbReference type="SAM" id="Coils"/>
    </source>
</evidence>
<organism evidence="3 4">
    <name type="scientific">Steinernema glaseri</name>
    <dbReference type="NCBI Taxonomy" id="37863"/>
    <lineage>
        <taxon>Eukaryota</taxon>
        <taxon>Metazoa</taxon>
        <taxon>Ecdysozoa</taxon>
        <taxon>Nematoda</taxon>
        <taxon>Chromadorea</taxon>
        <taxon>Rhabditida</taxon>
        <taxon>Tylenchina</taxon>
        <taxon>Panagrolaimomorpha</taxon>
        <taxon>Strongyloidoidea</taxon>
        <taxon>Steinernematidae</taxon>
        <taxon>Steinernema</taxon>
    </lineage>
</organism>
<dbReference type="InterPro" id="IPR048701">
    <property type="entry name" value="CIP2A_N"/>
</dbReference>
<dbReference type="Proteomes" id="UP000095287">
    <property type="component" value="Unplaced"/>
</dbReference>
<dbReference type="InterPro" id="IPR042510">
    <property type="entry name" value="CIP2A"/>
</dbReference>
<protein>
    <submittedName>
        <fullName evidence="4">Protein CIP2A</fullName>
    </submittedName>
</protein>
<dbReference type="WBParaSite" id="L893_g6800.t1">
    <property type="protein sequence ID" value="L893_g6800.t1"/>
    <property type="gene ID" value="L893_g6800"/>
</dbReference>
<keyword evidence="1" id="KW-0175">Coiled coil</keyword>
<dbReference type="AlphaFoldDB" id="A0A1I8ALY5"/>
<name>A0A1I8ALY5_9BILA</name>
<dbReference type="PANTHER" id="PTHR23161:SF2">
    <property type="entry name" value="PROTEIN CIP2A"/>
    <property type="match status" value="1"/>
</dbReference>
<evidence type="ECO:0000313" key="3">
    <source>
        <dbReference type="Proteomes" id="UP000095287"/>
    </source>
</evidence>
<dbReference type="PANTHER" id="PTHR23161">
    <property type="entry name" value="PROTEIN CIP2A"/>
    <property type="match status" value="1"/>
</dbReference>
<reference evidence="4" key="1">
    <citation type="submission" date="2016-11" db="UniProtKB">
        <authorList>
            <consortium name="WormBaseParasite"/>
        </authorList>
    </citation>
    <scope>IDENTIFICATION</scope>
</reference>
<evidence type="ECO:0000313" key="4">
    <source>
        <dbReference type="WBParaSite" id="L893_g6800.t1"/>
    </source>
</evidence>
<feature type="coiled-coil region" evidence="1">
    <location>
        <begin position="736"/>
        <end position="857"/>
    </location>
</feature>
<evidence type="ECO:0000259" key="2">
    <source>
        <dbReference type="Pfam" id="PF21044"/>
    </source>
</evidence>
<proteinExistence type="predicted"/>
<feature type="coiled-coil region" evidence="1">
    <location>
        <begin position="622"/>
        <end position="707"/>
    </location>
</feature>
<keyword evidence="3" id="KW-1185">Reference proteome</keyword>
<accession>A0A1I8ALY5</accession>
<dbReference type="Pfam" id="PF21044">
    <property type="entry name" value="CIP2A_N"/>
    <property type="match status" value="1"/>
</dbReference>